<proteinExistence type="predicted"/>
<keyword evidence="1" id="KW-0812">Transmembrane</keyword>
<evidence type="ECO:0000256" key="1">
    <source>
        <dbReference type="SAM" id="Phobius"/>
    </source>
</evidence>
<evidence type="ECO:0000313" key="3">
    <source>
        <dbReference type="Proteomes" id="UP000318741"/>
    </source>
</evidence>
<dbReference type="AlphaFoldDB" id="A0A517P8W4"/>
<feature type="transmembrane region" description="Helical" evidence="1">
    <location>
        <begin position="16"/>
        <end position="34"/>
    </location>
</feature>
<feature type="transmembrane region" description="Helical" evidence="1">
    <location>
        <begin position="81"/>
        <end position="106"/>
    </location>
</feature>
<dbReference type="KEGG" id="acaf:CA12_19130"/>
<accession>A0A517P8W4</accession>
<organism evidence="2 3">
    <name type="scientific">Alienimonas californiensis</name>
    <dbReference type="NCBI Taxonomy" id="2527989"/>
    <lineage>
        <taxon>Bacteria</taxon>
        <taxon>Pseudomonadati</taxon>
        <taxon>Planctomycetota</taxon>
        <taxon>Planctomycetia</taxon>
        <taxon>Planctomycetales</taxon>
        <taxon>Planctomycetaceae</taxon>
        <taxon>Alienimonas</taxon>
    </lineage>
</organism>
<feature type="transmembrane region" description="Helical" evidence="1">
    <location>
        <begin position="40"/>
        <end position="60"/>
    </location>
</feature>
<evidence type="ECO:0000313" key="2">
    <source>
        <dbReference type="EMBL" id="QDT15818.1"/>
    </source>
</evidence>
<keyword evidence="1" id="KW-1133">Transmembrane helix</keyword>
<dbReference type="RefSeq" id="WP_165700447.1">
    <property type="nucleotide sequence ID" value="NZ_CP036265.1"/>
</dbReference>
<dbReference type="EMBL" id="CP036265">
    <property type="protein sequence ID" value="QDT15818.1"/>
    <property type="molecule type" value="Genomic_DNA"/>
</dbReference>
<keyword evidence="1" id="KW-0472">Membrane</keyword>
<protein>
    <submittedName>
        <fullName evidence="2">Uncharacterized protein</fullName>
    </submittedName>
</protein>
<name>A0A517P8W4_9PLAN</name>
<sequence length="109" mass="12376">MPTEEQKERANAIERHIFFAALGLGFVAFILQLITKDERLSARIFVTGFWLAFAVGNFTTFYTGRLRWKNGPTFTRESSPILFYGSALSFCIGTMSIATFLLWTAYTSK</sequence>
<keyword evidence="3" id="KW-1185">Reference proteome</keyword>
<gene>
    <name evidence="2" type="ORF">CA12_19130</name>
</gene>
<reference evidence="2 3" key="1">
    <citation type="submission" date="2019-02" db="EMBL/GenBank/DDBJ databases">
        <title>Deep-cultivation of Planctomycetes and their phenomic and genomic characterization uncovers novel biology.</title>
        <authorList>
            <person name="Wiegand S."/>
            <person name="Jogler M."/>
            <person name="Boedeker C."/>
            <person name="Pinto D."/>
            <person name="Vollmers J."/>
            <person name="Rivas-Marin E."/>
            <person name="Kohn T."/>
            <person name="Peeters S.H."/>
            <person name="Heuer A."/>
            <person name="Rast P."/>
            <person name="Oberbeckmann S."/>
            <person name="Bunk B."/>
            <person name="Jeske O."/>
            <person name="Meyerdierks A."/>
            <person name="Storesund J.E."/>
            <person name="Kallscheuer N."/>
            <person name="Luecker S."/>
            <person name="Lage O.M."/>
            <person name="Pohl T."/>
            <person name="Merkel B.J."/>
            <person name="Hornburger P."/>
            <person name="Mueller R.-W."/>
            <person name="Bruemmer F."/>
            <person name="Labrenz M."/>
            <person name="Spormann A.M."/>
            <person name="Op den Camp H."/>
            <person name="Overmann J."/>
            <person name="Amann R."/>
            <person name="Jetten M.S.M."/>
            <person name="Mascher T."/>
            <person name="Medema M.H."/>
            <person name="Devos D.P."/>
            <person name="Kaster A.-K."/>
            <person name="Ovreas L."/>
            <person name="Rohde M."/>
            <person name="Galperin M.Y."/>
            <person name="Jogler C."/>
        </authorList>
    </citation>
    <scope>NUCLEOTIDE SEQUENCE [LARGE SCALE GENOMIC DNA]</scope>
    <source>
        <strain evidence="2 3">CA12</strain>
    </source>
</reference>
<dbReference type="Proteomes" id="UP000318741">
    <property type="component" value="Chromosome"/>
</dbReference>